<comment type="caution">
    <text evidence="2">The sequence shown here is derived from an EMBL/GenBank/DDBJ whole genome shotgun (WGS) entry which is preliminary data.</text>
</comment>
<dbReference type="Proteomes" id="UP001054837">
    <property type="component" value="Unassembled WGS sequence"/>
</dbReference>
<accession>A0AAV4TUI6</accession>
<keyword evidence="3" id="KW-1185">Reference proteome</keyword>
<feature type="region of interest" description="Disordered" evidence="1">
    <location>
        <begin position="49"/>
        <end position="68"/>
    </location>
</feature>
<protein>
    <submittedName>
        <fullName evidence="2">Uncharacterized protein</fullName>
    </submittedName>
</protein>
<evidence type="ECO:0000256" key="1">
    <source>
        <dbReference type="SAM" id="MobiDB-lite"/>
    </source>
</evidence>
<sequence length="68" mass="7414">MPPQNGKEATIVPLLKPQKPTDSPSSCKPISLTNSCCKLKERMVMPTITDSPLDRKPANFNDCLTPTS</sequence>
<reference evidence="2 3" key="1">
    <citation type="submission" date="2021-06" db="EMBL/GenBank/DDBJ databases">
        <title>Caerostris darwini draft genome.</title>
        <authorList>
            <person name="Kono N."/>
            <person name="Arakawa K."/>
        </authorList>
    </citation>
    <scope>NUCLEOTIDE SEQUENCE [LARGE SCALE GENOMIC DNA]</scope>
</reference>
<gene>
    <name evidence="2" type="ORF">CDAR_554671</name>
</gene>
<evidence type="ECO:0000313" key="2">
    <source>
        <dbReference type="EMBL" id="GIY48691.1"/>
    </source>
</evidence>
<organism evidence="2 3">
    <name type="scientific">Caerostris darwini</name>
    <dbReference type="NCBI Taxonomy" id="1538125"/>
    <lineage>
        <taxon>Eukaryota</taxon>
        <taxon>Metazoa</taxon>
        <taxon>Ecdysozoa</taxon>
        <taxon>Arthropoda</taxon>
        <taxon>Chelicerata</taxon>
        <taxon>Arachnida</taxon>
        <taxon>Araneae</taxon>
        <taxon>Araneomorphae</taxon>
        <taxon>Entelegynae</taxon>
        <taxon>Araneoidea</taxon>
        <taxon>Araneidae</taxon>
        <taxon>Caerostris</taxon>
    </lineage>
</organism>
<feature type="region of interest" description="Disordered" evidence="1">
    <location>
        <begin position="1"/>
        <end position="27"/>
    </location>
</feature>
<proteinExistence type="predicted"/>
<name>A0AAV4TUI6_9ARAC</name>
<evidence type="ECO:0000313" key="3">
    <source>
        <dbReference type="Proteomes" id="UP001054837"/>
    </source>
</evidence>
<dbReference type="AlphaFoldDB" id="A0AAV4TUI6"/>
<dbReference type="EMBL" id="BPLQ01010148">
    <property type="protein sequence ID" value="GIY48691.1"/>
    <property type="molecule type" value="Genomic_DNA"/>
</dbReference>